<keyword evidence="5" id="KW-1185">Reference proteome</keyword>
<dbReference type="Pfam" id="PF13541">
    <property type="entry name" value="ChlI"/>
    <property type="match status" value="1"/>
</dbReference>
<evidence type="ECO:0000313" key="4">
    <source>
        <dbReference type="EMBL" id="MTU03104.1"/>
    </source>
</evidence>
<dbReference type="InterPro" id="IPR045006">
    <property type="entry name" value="CHLI-like"/>
</dbReference>
<dbReference type="InterPro" id="IPR000523">
    <property type="entry name" value="Mg_chelatse_chII-like_cat_dom"/>
</dbReference>
<dbReference type="RefSeq" id="WP_155163505.1">
    <property type="nucleotide sequence ID" value="NZ_JAXUJR010000010.1"/>
</dbReference>
<dbReference type="Proteomes" id="UP000443070">
    <property type="component" value="Unassembled WGS sequence"/>
</dbReference>
<organism evidence="3 6">
    <name type="scientific">Phascolarctobacterium faecium</name>
    <dbReference type="NCBI Taxonomy" id="33025"/>
    <lineage>
        <taxon>Bacteria</taxon>
        <taxon>Bacillati</taxon>
        <taxon>Bacillota</taxon>
        <taxon>Negativicutes</taxon>
        <taxon>Acidaminococcales</taxon>
        <taxon>Acidaminococcaceae</taxon>
        <taxon>Phascolarctobacterium</taxon>
    </lineage>
</organism>
<dbReference type="GO" id="GO:0005524">
    <property type="term" value="F:ATP binding"/>
    <property type="evidence" value="ECO:0007669"/>
    <property type="project" value="InterPro"/>
</dbReference>
<reference evidence="5 6" key="1">
    <citation type="journal article" date="2019" name="Nat. Med.">
        <title>A library of human gut bacterial isolates paired with longitudinal multiomics data enables mechanistic microbiome research.</title>
        <authorList>
            <person name="Poyet M."/>
            <person name="Groussin M."/>
            <person name="Gibbons S.M."/>
            <person name="Avila-Pacheco J."/>
            <person name="Jiang X."/>
            <person name="Kearney S.M."/>
            <person name="Perrotta A.R."/>
            <person name="Berdy B."/>
            <person name="Zhao S."/>
            <person name="Lieberman T.D."/>
            <person name="Swanson P.K."/>
            <person name="Smith M."/>
            <person name="Roesemann S."/>
            <person name="Alexander J.E."/>
            <person name="Rich S.A."/>
            <person name="Livny J."/>
            <person name="Vlamakis H."/>
            <person name="Clish C."/>
            <person name="Bullock K."/>
            <person name="Deik A."/>
            <person name="Scott J."/>
            <person name="Pierce K.A."/>
            <person name="Xavier R.J."/>
            <person name="Alm E.J."/>
        </authorList>
    </citation>
    <scope>NUCLEOTIDE SEQUENCE [LARGE SCALE GENOMIC DNA]</scope>
    <source>
        <strain evidence="3 6">BIOML-A13</strain>
        <strain evidence="4 5">BIOML-A3</strain>
    </source>
</reference>
<dbReference type="EMBL" id="WNBW01000001">
    <property type="protein sequence ID" value="MTU03104.1"/>
    <property type="molecule type" value="Genomic_DNA"/>
</dbReference>
<dbReference type="EMBL" id="WNBM01000001">
    <property type="protein sequence ID" value="MTT74973.1"/>
    <property type="molecule type" value="Genomic_DNA"/>
</dbReference>
<evidence type="ECO:0000313" key="5">
    <source>
        <dbReference type="Proteomes" id="UP000443070"/>
    </source>
</evidence>
<dbReference type="Gene3D" id="3.40.50.300">
    <property type="entry name" value="P-loop containing nucleotide triphosphate hydrolases"/>
    <property type="match status" value="1"/>
</dbReference>
<dbReference type="AlphaFoldDB" id="A0A7X3BUN9"/>
<evidence type="ECO:0000313" key="3">
    <source>
        <dbReference type="EMBL" id="MTT74973.1"/>
    </source>
</evidence>
<dbReference type="InterPro" id="IPR027417">
    <property type="entry name" value="P-loop_NTPase"/>
</dbReference>
<protein>
    <submittedName>
        <fullName evidence="3">YifB family Mg chelatase-like AAA ATPase</fullName>
    </submittedName>
</protein>
<evidence type="ECO:0000259" key="2">
    <source>
        <dbReference type="SMART" id="SM00382"/>
    </source>
</evidence>
<dbReference type="PANTHER" id="PTHR32039">
    <property type="entry name" value="MAGNESIUM-CHELATASE SUBUNIT CHLI"/>
    <property type="match status" value="1"/>
</dbReference>
<dbReference type="Pfam" id="PF01078">
    <property type="entry name" value="Mg_chelatase"/>
    <property type="match status" value="1"/>
</dbReference>
<dbReference type="SUPFAM" id="SSF54211">
    <property type="entry name" value="Ribosomal protein S5 domain 2-like"/>
    <property type="match status" value="1"/>
</dbReference>
<dbReference type="SMART" id="SM00382">
    <property type="entry name" value="AAA"/>
    <property type="match status" value="1"/>
</dbReference>
<comment type="caution">
    <text evidence="3">The sequence shown here is derived from an EMBL/GenBank/DDBJ whole genome shotgun (WGS) entry which is preliminary data.</text>
</comment>
<dbReference type="SUPFAM" id="SSF52540">
    <property type="entry name" value="P-loop containing nucleoside triphosphate hydrolases"/>
    <property type="match status" value="1"/>
</dbReference>
<proteinExistence type="inferred from homology"/>
<dbReference type="InterPro" id="IPR014721">
    <property type="entry name" value="Ribsml_uS5_D2-typ_fold_subgr"/>
</dbReference>
<comment type="similarity">
    <text evidence="1">Belongs to the Mg-chelatase subunits D/I family. ComM subfamily.</text>
</comment>
<dbReference type="InterPro" id="IPR025158">
    <property type="entry name" value="Mg_chelat-rel_C"/>
</dbReference>
<dbReference type="InterPro" id="IPR020568">
    <property type="entry name" value="Ribosomal_Su5_D2-typ_SF"/>
</dbReference>
<dbReference type="OrthoDB" id="9813147at2"/>
<dbReference type="InterPro" id="IPR004482">
    <property type="entry name" value="Mg_chelat-rel"/>
</dbReference>
<accession>A0A7X3BUN9</accession>
<dbReference type="Gene3D" id="3.30.230.10">
    <property type="match status" value="1"/>
</dbReference>
<gene>
    <name evidence="3" type="ORF">GMD11_01650</name>
    <name evidence="4" type="ORF">GMD18_01645</name>
</gene>
<dbReference type="NCBIfam" id="TIGR00368">
    <property type="entry name" value="YifB family Mg chelatase-like AAA ATPase"/>
    <property type="match status" value="1"/>
</dbReference>
<dbReference type="Proteomes" id="UP000484547">
    <property type="component" value="Unassembled WGS sequence"/>
</dbReference>
<dbReference type="Pfam" id="PF13335">
    <property type="entry name" value="Mg_chelatase_C"/>
    <property type="match status" value="1"/>
</dbReference>
<name>A0A7X3BUN9_9FIRM</name>
<feature type="domain" description="AAA+ ATPase" evidence="2">
    <location>
        <begin position="212"/>
        <end position="395"/>
    </location>
</feature>
<dbReference type="InterPro" id="IPR003593">
    <property type="entry name" value="AAA+_ATPase"/>
</dbReference>
<sequence>MYAKVYGETTCGINGEQIIVEVDISNGLPSFDIVGLPDTSVKESRERVRAALKNSGLIFPMTRITVNLAPADLKKDGSGLDLPIAVGILVSSGVLQQEQVDDTIFVGELALDGTIRQIAGVLPMILHARDIGRKNIVIPSGNCAEGRLVDGIDVLIPASLLELVEHLRGEKVLDVLDKEAICAAATSVYDVDFAEVRGQQVVKRALEIAAAGGHNILMVGSPGSGKTMLARRLPTILPPLTEAEALEVTKIYSIAGLLQRQERVMLERPFRSPHHTISSSALIGGGSVPRPGEVTLSHHGVLFLDEFPEFSRTALEVLRQPLEDGYVTISRVQASLTFPANFIMCTAQNPCPCGYLGDKKRECSCKQFEIERYHRKLSGPLLDRIDLQVYVPRLEYADLQSREAGESSAVIRERVIKARQLQLLRLQGTNLYCNAQMGRRELNKHCQMEAAAEKLLAKFFTALGLSARSHDRIIKVARTIADLDGSDIITAAHLAEAVQLRTSLNS</sequence>
<evidence type="ECO:0000256" key="1">
    <source>
        <dbReference type="ARBA" id="ARBA00006354"/>
    </source>
</evidence>
<evidence type="ECO:0000313" key="6">
    <source>
        <dbReference type="Proteomes" id="UP000484547"/>
    </source>
</evidence>
<dbReference type="PANTHER" id="PTHR32039:SF7">
    <property type="entry name" value="COMPETENCE PROTEIN COMM"/>
    <property type="match status" value="1"/>
</dbReference>